<dbReference type="InterPro" id="IPR006656">
    <property type="entry name" value="Mopterin_OxRdtase"/>
</dbReference>
<dbReference type="SMART" id="SM00926">
    <property type="entry name" value="Molybdop_Fe4S4"/>
    <property type="match status" value="1"/>
</dbReference>
<keyword evidence="1" id="KW-0004">4Fe-4S</keyword>
<name>A0A847H997_9CORY</name>
<dbReference type="GO" id="GO:0016491">
    <property type="term" value="F:oxidoreductase activity"/>
    <property type="evidence" value="ECO:0007669"/>
    <property type="project" value="InterPro"/>
</dbReference>
<dbReference type="InterPro" id="IPR050123">
    <property type="entry name" value="Prok_molybdopt-oxidoreductase"/>
</dbReference>
<dbReference type="InterPro" id="IPR006963">
    <property type="entry name" value="Mopterin_OxRdtase_4Fe-4S_dom"/>
</dbReference>
<dbReference type="PROSITE" id="PS51669">
    <property type="entry name" value="4FE4S_MOW_BIS_MGD"/>
    <property type="match status" value="1"/>
</dbReference>
<dbReference type="Gene3D" id="3.40.50.12440">
    <property type="match status" value="1"/>
</dbReference>
<feature type="domain" description="4Fe-4S Mo/W bis-MGD-type" evidence="5">
    <location>
        <begin position="47"/>
        <end position="111"/>
    </location>
</feature>
<dbReference type="InterPro" id="IPR027467">
    <property type="entry name" value="MopterinOxRdtase_cofactor_BS"/>
</dbReference>
<keyword evidence="2" id="KW-0479">Metal-binding</keyword>
<dbReference type="GO" id="GO:0016020">
    <property type="term" value="C:membrane"/>
    <property type="evidence" value="ECO:0007669"/>
    <property type="project" value="TreeGrafter"/>
</dbReference>
<dbReference type="SUPFAM" id="SSF53706">
    <property type="entry name" value="Formate dehydrogenase/DMSO reductase, domains 1-3"/>
    <property type="match status" value="1"/>
</dbReference>
<dbReference type="PANTHER" id="PTHR43105">
    <property type="entry name" value="RESPIRATORY NITRATE REDUCTASE"/>
    <property type="match status" value="1"/>
</dbReference>
<sequence length="294" mass="33099">MTTTAANPLFKFGSFLRKGEMTESGQQLFLKGGRQADIFYRNRWSFDKMVRSTHGVNCTGSCSWKVYVKDGVITWESQAVDYPSTGPDMPDYEPRGCPRGASFSWYTYSPTRVRYPYARGVLVDMYREAKARLGDPVLAWREIVETPEKRHAYVSQRGKGGLIRITYEEAIEIAAAAHTYTIRQYGPDRIAGFTVIPAMSQVSYGAGTRFLQMIGGVALSFYDWYADLPPASPQTFGDQTDVPESGDWYNSSYLMMWGSNIPVTRTPDSHFMVETRYNGTKVVVVSPDFADSTK</sequence>
<accession>A0A847H997</accession>
<protein>
    <submittedName>
        <fullName evidence="6">Nitrate reductase subunit alpha</fullName>
    </submittedName>
</protein>
<evidence type="ECO:0000256" key="3">
    <source>
        <dbReference type="ARBA" id="ARBA00023004"/>
    </source>
</evidence>
<reference evidence="6 7" key="1">
    <citation type="journal article" date="2020" name="Biotechnol. Biofuels">
        <title>New insights from the biogas microbiome by comprehensive genome-resolved metagenomics of nearly 1600 species originating from multiple anaerobic digesters.</title>
        <authorList>
            <person name="Campanaro S."/>
            <person name="Treu L."/>
            <person name="Rodriguez-R L.M."/>
            <person name="Kovalovszki A."/>
            <person name="Ziels R.M."/>
            <person name="Maus I."/>
            <person name="Zhu X."/>
            <person name="Kougias P.G."/>
            <person name="Basile A."/>
            <person name="Luo G."/>
            <person name="Schluter A."/>
            <person name="Konstantinidis K.T."/>
            <person name="Angelidaki I."/>
        </authorList>
    </citation>
    <scope>NUCLEOTIDE SEQUENCE [LARGE SCALE GENOMIC DNA]</scope>
    <source>
        <strain evidence="6">AS06rmzACSIP_235</strain>
    </source>
</reference>
<dbReference type="Pfam" id="PF00384">
    <property type="entry name" value="Molybdopterin"/>
    <property type="match status" value="1"/>
</dbReference>
<evidence type="ECO:0000313" key="7">
    <source>
        <dbReference type="Proteomes" id="UP000523614"/>
    </source>
</evidence>
<dbReference type="PROSITE" id="PS00551">
    <property type="entry name" value="MOLYBDOPTERIN_PROK_1"/>
    <property type="match status" value="1"/>
</dbReference>
<evidence type="ECO:0000256" key="2">
    <source>
        <dbReference type="ARBA" id="ARBA00022723"/>
    </source>
</evidence>
<proteinExistence type="predicted"/>
<gene>
    <name evidence="6" type="ORF">GX570_03580</name>
</gene>
<dbReference type="GO" id="GO:0051539">
    <property type="term" value="F:4 iron, 4 sulfur cluster binding"/>
    <property type="evidence" value="ECO:0007669"/>
    <property type="project" value="UniProtKB-KW"/>
</dbReference>
<feature type="non-terminal residue" evidence="6">
    <location>
        <position position="294"/>
    </location>
</feature>
<comment type="caution">
    <text evidence="6">The sequence shown here is derived from an EMBL/GenBank/DDBJ whole genome shotgun (WGS) entry which is preliminary data.</text>
</comment>
<keyword evidence="3" id="KW-0408">Iron</keyword>
<dbReference type="Proteomes" id="UP000523614">
    <property type="component" value="Unassembled WGS sequence"/>
</dbReference>
<evidence type="ECO:0000256" key="1">
    <source>
        <dbReference type="ARBA" id="ARBA00022485"/>
    </source>
</evidence>
<evidence type="ECO:0000256" key="4">
    <source>
        <dbReference type="ARBA" id="ARBA00023014"/>
    </source>
</evidence>
<dbReference type="PANTHER" id="PTHR43105:SF2">
    <property type="entry name" value="RESPIRATORY NITRATE REDUCTASE 2 ALPHA CHAIN"/>
    <property type="match status" value="1"/>
</dbReference>
<evidence type="ECO:0000313" key="6">
    <source>
        <dbReference type="EMBL" id="NLF90411.1"/>
    </source>
</evidence>
<dbReference type="AlphaFoldDB" id="A0A847H997"/>
<evidence type="ECO:0000259" key="5">
    <source>
        <dbReference type="PROSITE" id="PS51669"/>
    </source>
</evidence>
<dbReference type="GO" id="GO:0046872">
    <property type="term" value="F:metal ion binding"/>
    <property type="evidence" value="ECO:0007669"/>
    <property type="project" value="UniProtKB-KW"/>
</dbReference>
<organism evidence="6 7">
    <name type="scientific">Corynebacterium marinum</name>
    <dbReference type="NCBI Taxonomy" id="349751"/>
    <lineage>
        <taxon>Bacteria</taxon>
        <taxon>Bacillati</taxon>
        <taxon>Actinomycetota</taxon>
        <taxon>Actinomycetes</taxon>
        <taxon>Mycobacteriales</taxon>
        <taxon>Corynebacteriaceae</taxon>
        <taxon>Corynebacterium</taxon>
    </lineage>
</organism>
<dbReference type="EMBL" id="JAAYYP010000118">
    <property type="protein sequence ID" value="NLF90411.1"/>
    <property type="molecule type" value="Genomic_DNA"/>
</dbReference>
<keyword evidence="4" id="KW-0411">Iron-sulfur</keyword>